<dbReference type="PANTHER" id="PTHR42693">
    <property type="entry name" value="ARYLSULFATASE FAMILY MEMBER"/>
    <property type="match status" value="1"/>
</dbReference>
<keyword evidence="6" id="KW-1185">Reference proteome</keyword>
<evidence type="ECO:0000313" key="5">
    <source>
        <dbReference type="EMBL" id="TWT84625.1"/>
    </source>
</evidence>
<organism evidence="5 6">
    <name type="scientific">Novipirellula herctigrandis</name>
    <dbReference type="NCBI Taxonomy" id="2527986"/>
    <lineage>
        <taxon>Bacteria</taxon>
        <taxon>Pseudomonadati</taxon>
        <taxon>Planctomycetota</taxon>
        <taxon>Planctomycetia</taxon>
        <taxon>Pirellulales</taxon>
        <taxon>Pirellulaceae</taxon>
        <taxon>Novipirellula</taxon>
    </lineage>
</organism>
<dbReference type="Proteomes" id="UP000315010">
    <property type="component" value="Unassembled WGS sequence"/>
</dbReference>
<protein>
    <submittedName>
        <fullName evidence="5">Arylsulfatase</fullName>
        <ecNumber evidence="5">3.1.6.1</ecNumber>
    </submittedName>
</protein>
<accession>A0A5C5ZBV1</accession>
<feature type="compositionally biased region" description="Polar residues" evidence="3">
    <location>
        <begin position="265"/>
        <end position="278"/>
    </location>
</feature>
<keyword evidence="2 5" id="KW-0378">Hydrolase</keyword>
<dbReference type="AlphaFoldDB" id="A0A5C5ZBV1"/>
<dbReference type="InterPro" id="IPR050738">
    <property type="entry name" value="Sulfatase"/>
</dbReference>
<dbReference type="EMBL" id="SJPJ01000001">
    <property type="protein sequence ID" value="TWT84625.1"/>
    <property type="molecule type" value="Genomic_DNA"/>
</dbReference>
<dbReference type="Gene3D" id="3.40.720.10">
    <property type="entry name" value="Alkaline Phosphatase, subunit A"/>
    <property type="match status" value="1"/>
</dbReference>
<dbReference type="InterPro" id="IPR017850">
    <property type="entry name" value="Alkaline_phosphatase_core_sf"/>
</dbReference>
<proteinExistence type="inferred from homology"/>
<evidence type="ECO:0000259" key="4">
    <source>
        <dbReference type="Pfam" id="PF00884"/>
    </source>
</evidence>
<evidence type="ECO:0000313" key="6">
    <source>
        <dbReference type="Proteomes" id="UP000315010"/>
    </source>
</evidence>
<evidence type="ECO:0000256" key="3">
    <source>
        <dbReference type="SAM" id="MobiDB-lite"/>
    </source>
</evidence>
<feature type="region of interest" description="Disordered" evidence="3">
    <location>
        <begin position="253"/>
        <end position="286"/>
    </location>
</feature>
<dbReference type="Pfam" id="PF00884">
    <property type="entry name" value="Sulfatase"/>
    <property type="match status" value="1"/>
</dbReference>
<dbReference type="InterPro" id="IPR000917">
    <property type="entry name" value="Sulfatase_N"/>
</dbReference>
<sequence>MSDANRSFKDDGWLNFNDGTGAVCNAGETLRFESGKMAARLPTEQSELTVIVGDLHVRDLGIAFGITTEFDGVVDVAVSNSESKLHAEHVFLEGPAFSTSNAEPKRKTIPFNPDRHEDIWPLHKFDDIKIPNVDALAKSGVLARHGYSTAPQYVPSRARLLIGKLQSKFGVEANGRTLLGFDRELTTTERLRKTGYVTAQFGKWHLGPTPNITDHGFKHAFNQNSGAPFAANIGLDGSDREYRYNLNSDLEEKHNLADKQPENPARQTPTQDQGNQRFHGSFAAAK</sequence>
<dbReference type="EC" id="3.1.6.1" evidence="5"/>
<dbReference type="RefSeq" id="WP_419194941.1">
    <property type="nucleotide sequence ID" value="NZ_SJPJ01000001.1"/>
</dbReference>
<comment type="caution">
    <text evidence="5">The sequence shown here is derived from an EMBL/GenBank/DDBJ whole genome shotgun (WGS) entry which is preliminary data.</text>
</comment>
<dbReference type="SUPFAM" id="SSF53649">
    <property type="entry name" value="Alkaline phosphatase-like"/>
    <property type="match status" value="1"/>
</dbReference>
<comment type="similarity">
    <text evidence="1">Belongs to the sulfatase family.</text>
</comment>
<evidence type="ECO:0000256" key="2">
    <source>
        <dbReference type="ARBA" id="ARBA00022801"/>
    </source>
</evidence>
<gene>
    <name evidence="5" type="primary">atsA_131</name>
    <name evidence="5" type="ORF">CA13_61050</name>
</gene>
<dbReference type="GO" id="GO:0004065">
    <property type="term" value="F:arylsulfatase activity"/>
    <property type="evidence" value="ECO:0007669"/>
    <property type="project" value="UniProtKB-EC"/>
</dbReference>
<evidence type="ECO:0000256" key="1">
    <source>
        <dbReference type="ARBA" id="ARBA00008779"/>
    </source>
</evidence>
<name>A0A5C5ZBV1_9BACT</name>
<feature type="domain" description="Sulfatase N-terminal" evidence="4">
    <location>
        <begin position="129"/>
        <end position="225"/>
    </location>
</feature>
<dbReference type="PANTHER" id="PTHR42693:SF53">
    <property type="entry name" value="ENDO-4-O-SULFATASE"/>
    <property type="match status" value="1"/>
</dbReference>
<reference evidence="5 6" key="1">
    <citation type="submission" date="2019-02" db="EMBL/GenBank/DDBJ databases">
        <title>Deep-cultivation of Planctomycetes and their phenomic and genomic characterization uncovers novel biology.</title>
        <authorList>
            <person name="Wiegand S."/>
            <person name="Jogler M."/>
            <person name="Boedeker C."/>
            <person name="Pinto D."/>
            <person name="Vollmers J."/>
            <person name="Rivas-Marin E."/>
            <person name="Kohn T."/>
            <person name="Peeters S.H."/>
            <person name="Heuer A."/>
            <person name="Rast P."/>
            <person name="Oberbeckmann S."/>
            <person name="Bunk B."/>
            <person name="Jeske O."/>
            <person name="Meyerdierks A."/>
            <person name="Storesund J.E."/>
            <person name="Kallscheuer N."/>
            <person name="Luecker S."/>
            <person name="Lage O.M."/>
            <person name="Pohl T."/>
            <person name="Merkel B.J."/>
            <person name="Hornburger P."/>
            <person name="Mueller R.-W."/>
            <person name="Bruemmer F."/>
            <person name="Labrenz M."/>
            <person name="Spormann A.M."/>
            <person name="Op Den Camp H."/>
            <person name="Overmann J."/>
            <person name="Amann R."/>
            <person name="Jetten M.S.M."/>
            <person name="Mascher T."/>
            <person name="Medema M.H."/>
            <person name="Devos D.P."/>
            <person name="Kaster A.-K."/>
            <person name="Ovreas L."/>
            <person name="Rohde M."/>
            <person name="Galperin M.Y."/>
            <person name="Jogler C."/>
        </authorList>
    </citation>
    <scope>NUCLEOTIDE SEQUENCE [LARGE SCALE GENOMIC DNA]</scope>
    <source>
        <strain evidence="5 6">CA13</strain>
    </source>
</reference>